<dbReference type="GO" id="GO:0016491">
    <property type="term" value="F:oxidoreductase activity"/>
    <property type="evidence" value="ECO:0007669"/>
    <property type="project" value="InterPro"/>
</dbReference>
<protein>
    <submittedName>
        <fullName evidence="2">NAD(P)-dependent alcohol dehydrogenase</fullName>
    </submittedName>
</protein>
<proteinExistence type="predicted"/>
<dbReference type="PANTHER" id="PTHR44013">
    <property type="entry name" value="ZINC-TYPE ALCOHOL DEHYDROGENASE-LIKE PROTEIN C16A3.02C"/>
    <property type="match status" value="1"/>
</dbReference>
<evidence type="ECO:0000259" key="1">
    <source>
        <dbReference type="SMART" id="SM00829"/>
    </source>
</evidence>
<reference evidence="2 3" key="1">
    <citation type="submission" date="2019-06" db="EMBL/GenBank/DDBJ databases">
        <authorList>
            <person name="Srinivasan S."/>
        </authorList>
    </citation>
    <scope>NUCLEOTIDE SEQUENCE [LARGE SCALE GENOMIC DNA]</scope>
    <source>
        <strain evidence="2 3">17J68-5</strain>
    </source>
</reference>
<gene>
    <name evidence="2" type="ORF">FHG12_01610</name>
</gene>
<dbReference type="PANTHER" id="PTHR44013:SF1">
    <property type="entry name" value="ZINC-TYPE ALCOHOL DEHYDROGENASE-LIKE PROTEIN C16A3.02C"/>
    <property type="match status" value="1"/>
</dbReference>
<dbReference type="Proteomes" id="UP000305398">
    <property type="component" value="Chromosome"/>
</dbReference>
<dbReference type="SUPFAM" id="SSF51735">
    <property type="entry name" value="NAD(P)-binding Rossmann-fold domains"/>
    <property type="match status" value="1"/>
</dbReference>
<dbReference type="SUPFAM" id="SSF50129">
    <property type="entry name" value="GroES-like"/>
    <property type="match status" value="1"/>
</dbReference>
<evidence type="ECO:0000313" key="2">
    <source>
        <dbReference type="EMBL" id="QDA58872.1"/>
    </source>
</evidence>
<dbReference type="Gene3D" id="3.90.180.10">
    <property type="entry name" value="Medium-chain alcohol dehydrogenases, catalytic domain"/>
    <property type="match status" value="1"/>
</dbReference>
<dbReference type="KEGG" id="hyj:FHG12_01610"/>
<dbReference type="RefSeq" id="WP_139513924.1">
    <property type="nucleotide sequence ID" value="NZ_CP040896.1"/>
</dbReference>
<dbReference type="Gene3D" id="3.40.50.720">
    <property type="entry name" value="NAD(P)-binding Rossmann-like Domain"/>
    <property type="match status" value="1"/>
</dbReference>
<dbReference type="Pfam" id="PF08240">
    <property type="entry name" value="ADH_N"/>
    <property type="match status" value="1"/>
</dbReference>
<dbReference type="InterPro" id="IPR002364">
    <property type="entry name" value="Quin_OxRdtase/zeta-crystal_CS"/>
</dbReference>
<dbReference type="EMBL" id="CP040896">
    <property type="protein sequence ID" value="QDA58872.1"/>
    <property type="molecule type" value="Genomic_DNA"/>
</dbReference>
<dbReference type="CDD" id="cd08267">
    <property type="entry name" value="MDR1"/>
    <property type="match status" value="1"/>
</dbReference>
<dbReference type="InterPro" id="IPR052733">
    <property type="entry name" value="Chloroplast_QOR"/>
</dbReference>
<dbReference type="InterPro" id="IPR011032">
    <property type="entry name" value="GroES-like_sf"/>
</dbReference>
<dbReference type="OrthoDB" id="648910at2"/>
<dbReference type="GO" id="GO:0008270">
    <property type="term" value="F:zinc ion binding"/>
    <property type="evidence" value="ECO:0007669"/>
    <property type="project" value="InterPro"/>
</dbReference>
<name>A0A5B7ZYG7_9BACT</name>
<keyword evidence="3" id="KW-1185">Reference proteome</keyword>
<sequence length="314" mass="33408">MKAIYYTEYGPAEVLQFGEQPTPKIKSDQVLVRVRASSVNPVDWKVRDGSAKMMTDRIFPKIPGRDIAGAVAAIGDEVTRFRIGDRVFGMPIGIGGANAEYAAVDATVLAFIPDNLSFEQAAAVPLAALTALQALHNHAKLLSGDRVLINGASGGVGSMGVQLARALGAGEITGVCGPDNVELVRSLGADRVINHKEHDFTKDASRYDIIFDAVGKTNFIDSKASLRNGGRYVTTAPNPKDVALGMLAASLSNKKMLAFMAKNRGADMSLIANWLRTDVLKPVIDKTFPLAETAEAHRYSEKGGAAGKIVLTVE</sequence>
<dbReference type="AlphaFoldDB" id="A0A5B7ZYG7"/>
<accession>A0A5B7ZYG7</accession>
<organism evidence="2 3">
    <name type="scientific">Hymenobacter jejuensis</name>
    <dbReference type="NCBI Taxonomy" id="2502781"/>
    <lineage>
        <taxon>Bacteria</taxon>
        <taxon>Pseudomonadati</taxon>
        <taxon>Bacteroidota</taxon>
        <taxon>Cytophagia</taxon>
        <taxon>Cytophagales</taxon>
        <taxon>Hymenobacteraceae</taxon>
        <taxon>Hymenobacter</taxon>
    </lineage>
</organism>
<dbReference type="InterPro" id="IPR036291">
    <property type="entry name" value="NAD(P)-bd_dom_sf"/>
</dbReference>
<dbReference type="SMART" id="SM00829">
    <property type="entry name" value="PKS_ER"/>
    <property type="match status" value="1"/>
</dbReference>
<dbReference type="PROSITE" id="PS01162">
    <property type="entry name" value="QOR_ZETA_CRYSTAL"/>
    <property type="match status" value="1"/>
</dbReference>
<feature type="domain" description="Enoyl reductase (ER)" evidence="1">
    <location>
        <begin position="10"/>
        <end position="311"/>
    </location>
</feature>
<dbReference type="Pfam" id="PF13602">
    <property type="entry name" value="ADH_zinc_N_2"/>
    <property type="match status" value="1"/>
</dbReference>
<dbReference type="InterPro" id="IPR013154">
    <property type="entry name" value="ADH-like_N"/>
</dbReference>
<dbReference type="InterPro" id="IPR020843">
    <property type="entry name" value="ER"/>
</dbReference>
<evidence type="ECO:0000313" key="3">
    <source>
        <dbReference type="Proteomes" id="UP000305398"/>
    </source>
</evidence>